<dbReference type="Gene3D" id="1.25.40.10">
    <property type="entry name" value="Tetratricopeptide repeat domain"/>
    <property type="match status" value="1"/>
</dbReference>
<dbReference type="EMBL" id="QKYU01000005">
    <property type="protein sequence ID" value="PZW48265.1"/>
    <property type="molecule type" value="Genomic_DNA"/>
</dbReference>
<dbReference type="InterPro" id="IPR003593">
    <property type="entry name" value="AAA+_ATPase"/>
</dbReference>
<dbReference type="SUPFAM" id="SSF52540">
    <property type="entry name" value="P-loop containing nucleoside triphosphate hydrolases"/>
    <property type="match status" value="1"/>
</dbReference>
<dbReference type="Pfam" id="PF25872">
    <property type="entry name" value="HTH_77"/>
    <property type="match status" value="1"/>
</dbReference>
<dbReference type="InterPro" id="IPR001867">
    <property type="entry name" value="OmpR/PhoB-type_DNA-bd"/>
</dbReference>
<dbReference type="PANTHER" id="PTHR47691">
    <property type="entry name" value="REGULATOR-RELATED"/>
    <property type="match status" value="1"/>
</dbReference>
<protein>
    <submittedName>
        <fullName evidence="4">Transcriptional regulator</fullName>
    </submittedName>
</protein>
<organism evidence="4 5">
    <name type="scientific">Humitalea rosea</name>
    <dbReference type="NCBI Taxonomy" id="990373"/>
    <lineage>
        <taxon>Bacteria</taxon>
        <taxon>Pseudomonadati</taxon>
        <taxon>Pseudomonadota</taxon>
        <taxon>Alphaproteobacteria</taxon>
        <taxon>Acetobacterales</taxon>
        <taxon>Roseomonadaceae</taxon>
        <taxon>Humitalea</taxon>
    </lineage>
</organism>
<dbReference type="PROSITE" id="PS51755">
    <property type="entry name" value="OMPR_PHOB"/>
    <property type="match status" value="1"/>
</dbReference>
<dbReference type="InterPro" id="IPR011990">
    <property type="entry name" value="TPR-like_helical_dom_sf"/>
</dbReference>
<dbReference type="GO" id="GO:0006355">
    <property type="term" value="P:regulation of DNA-templated transcription"/>
    <property type="evidence" value="ECO:0007669"/>
    <property type="project" value="InterPro"/>
</dbReference>
<evidence type="ECO:0000313" key="5">
    <source>
        <dbReference type="Proteomes" id="UP000249688"/>
    </source>
</evidence>
<dbReference type="AlphaFoldDB" id="A0A2W7IM55"/>
<dbReference type="SMART" id="SM00382">
    <property type="entry name" value="AAA"/>
    <property type="match status" value="1"/>
</dbReference>
<evidence type="ECO:0000259" key="3">
    <source>
        <dbReference type="PROSITE" id="PS51755"/>
    </source>
</evidence>
<proteinExistence type="predicted"/>
<feature type="DNA-binding region" description="OmpR/PhoB-type" evidence="2">
    <location>
        <begin position="9"/>
        <end position="107"/>
    </location>
</feature>
<dbReference type="Pfam" id="PF00486">
    <property type="entry name" value="Trans_reg_C"/>
    <property type="match status" value="1"/>
</dbReference>
<dbReference type="PRINTS" id="PR00364">
    <property type="entry name" value="DISEASERSIST"/>
</dbReference>
<dbReference type="InterPro" id="IPR016032">
    <property type="entry name" value="Sig_transdc_resp-reg_C-effctor"/>
</dbReference>
<dbReference type="Proteomes" id="UP000249688">
    <property type="component" value="Unassembled WGS sequence"/>
</dbReference>
<reference evidence="4 5" key="1">
    <citation type="submission" date="2018-06" db="EMBL/GenBank/DDBJ databases">
        <title>Genomic Encyclopedia of Archaeal and Bacterial Type Strains, Phase II (KMG-II): from individual species to whole genera.</title>
        <authorList>
            <person name="Goeker M."/>
        </authorList>
    </citation>
    <scope>NUCLEOTIDE SEQUENCE [LARGE SCALE GENOMIC DNA]</scope>
    <source>
        <strain evidence="4 5">DSM 24525</strain>
    </source>
</reference>
<dbReference type="InterPro" id="IPR036388">
    <property type="entry name" value="WH-like_DNA-bd_sf"/>
</dbReference>
<evidence type="ECO:0000256" key="2">
    <source>
        <dbReference type="PROSITE-ProRule" id="PRU01091"/>
    </source>
</evidence>
<gene>
    <name evidence="4" type="ORF">C8P66_10512</name>
</gene>
<dbReference type="PANTHER" id="PTHR47691:SF3">
    <property type="entry name" value="HTH-TYPE TRANSCRIPTIONAL REGULATOR RV0890C-RELATED"/>
    <property type="match status" value="1"/>
</dbReference>
<dbReference type="RefSeq" id="WP_111397157.1">
    <property type="nucleotide sequence ID" value="NZ_QKYU01000005.1"/>
</dbReference>
<dbReference type="GO" id="GO:0000160">
    <property type="term" value="P:phosphorelay signal transduction system"/>
    <property type="evidence" value="ECO:0007669"/>
    <property type="project" value="InterPro"/>
</dbReference>
<dbReference type="CDD" id="cd00383">
    <property type="entry name" value="trans_reg_C"/>
    <property type="match status" value="1"/>
</dbReference>
<dbReference type="GO" id="GO:0003677">
    <property type="term" value="F:DNA binding"/>
    <property type="evidence" value="ECO:0007669"/>
    <property type="project" value="UniProtKB-UniRule"/>
</dbReference>
<name>A0A2W7IM55_9PROT</name>
<evidence type="ECO:0000313" key="4">
    <source>
        <dbReference type="EMBL" id="PZW48265.1"/>
    </source>
</evidence>
<dbReference type="InterPro" id="IPR058852">
    <property type="entry name" value="HTH_77"/>
</dbReference>
<dbReference type="SUPFAM" id="SSF46894">
    <property type="entry name" value="C-terminal effector domain of the bipartite response regulators"/>
    <property type="match status" value="1"/>
</dbReference>
<evidence type="ECO:0000256" key="1">
    <source>
        <dbReference type="ARBA" id="ARBA00023125"/>
    </source>
</evidence>
<comment type="caution">
    <text evidence="4">The sequence shown here is derived from an EMBL/GenBank/DDBJ whole genome shotgun (WGS) entry which is preliminary data.</text>
</comment>
<dbReference type="InterPro" id="IPR027417">
    <property type="entry name" value="P-loop_NTPase"/>
</dbReference>
<accession>A0A2W7IM55</accession>
<dbReference type="Gene3D" id="3.40.50.300">
    <property type="entry name" value="P-loop containing nucleotide triphosphate hydrolases"/>
    <property type="match status" value="1"/>
</dbReference>
<feature type="domain" description="OmpR/PhoB-type" evidence="3">
    <location>
        <begin position="9"/>
        <end position="107"/>
    </location>
</feature>
<keyword evidence="1 2" id="KW-0238">DNA-binding</keyword>
<dbReference type="SMART" id="SM00862">
    <property type="entry name" value="Trans_reg_C"/>
    <property type="match status" value="1"/>
</dbReference>
<sequence length="951" mass="101705">MAEQNNLAQGVLGFGPFQLFVTQKLLLEGDQPVRLGGRALDILTLLAQRAGQVVAKDELMAQAWPNLAIEETNLRVQVAALRKVLGESDSGARYIINVAGRGYSFVAPVAAIDRPGPEAAPAPDGIRPYTLPTALSRIIGRGGEVAALVAQLQQRRLVTIVGAGGVGKTTVALAVAGQLAPCFIHHACLVDFGALAHPDLVCGALRAALRVPAGTEAGIAGLTHFLREMQMLIVLDSCEHLLEAVSPLAEALLRAAPGVRILATSRERLRAEGEWVYRLPSMDLPPRTQLTAREAMASPAVQLFVERASASQDGFVLTDADAPFAADICRRLEGIPLALELAAAGVGALGLRELAARIDDRFELLVKGRRTALPRHRTLRATLDWSCQLLSPREREIMRRLSVLRGSFTLEAATAVAQPAGSTAATFFNDIADLADKSLITVDISRPQTRYRLLDTTRTYLLEKLAEAGELAAVARVHASYFRDTLRAAASRWDGPDAAELVAGFERDLDNLRSALAWALGPEGDRAIALALAVAGGPVFLQFSLFDECRFVTEQALAALTEEGRPSEDAMRLHAALGSAALHRGERDVMVSAWTTSLAIAEALGNVDFQLRALGGLITSAMSDDLHRSLTLARRFAQVAATLPDPSEAAIAERIIGYVLHLQGDQPGARWHVERMLERYIAPEGWAHIVRFNFDPRTMAISTLAQVLWLTGQPDQALDMAHRAVAAARAVGHVPSQFFAVTRALIPVTHLRGILAEEEEALAQLRDLAPVHGPWALWNVAGEGVLAIRRGDVAAGLARLRDGIAAMSPTSFSARFGPFVAGLVEGHAGIGQRGEALAVIGRALAQARRSGEAWYEPELLRLQGEVLLADGAPAAEAEALFLRALALARSQGASAWALRVAMSLFRLWRDGPRAGEGRALLAGLFESFTEGLATADLTAARGLLAAHHAVE</sequence>
<keyword evidence="5" id="KW-1185">Reference proteome</keyword>
<dbReference type="OrthoDB" id="4473689at2"/>
<dbReference type="Gene3D" id="1.10.10.10">
    <property type="entry name" value="Winged helix-like DNA-binding domain superfamily/Winged helix DNA-binding domain"/>
    <property type="match status" value="1"/>
</dbReference>